<evidence type="ECO:0000313" key="3">
    <source>
        <dbReference type="Proteomes" id="UP000184278"/>
    </source>
</evidence>
<gene>
    <name evidence="2" type="ORF">SAMN02745229_03064</name>
</gene>
<dbReference type="GeneID" id="89508273"/>
<reference evidence="3" key="1">
    <citation type="submission" date="2016-11" db="EMBL/GenBank/DDBJ databases">
        <authorList>
            <person name="Varghese N."/>
            <person name="Submissions S."/>
        </authorList>
    </citation>
    <scope>NUCLEOTIDE SEQUENCE [LARGE SCALE GENOMIC DNA]</scope>
    <source>
        <strain evidence="3">DSM 3071</strain>
    </source>
</reference>
<feature type="transmembrane region" description="Helical" evidence="1">
    <location>
        <begin position="6"/>
        <end position="25"/>
    </location>
</feature>
<sequence>MEVFVFILSLIVGVGFSLFISAYMLDKSNNMGDFTGNVDSLSCTGIVFTNKQDRVNKKTPIDYYYPGCPFRINGR</sequence>
<dbReference type="STRING" id="1121131.SAMN02745229_03064"/>
<dbReference type="EMBL" id="FQXK01000029">
    <property type="protein sequence ID" value="SHI42509.1"/>
    <property type="molecule type" value="Genomic_DNA"/>
</dbReference>
<keyword evidence="3" id="KW-1185">Reference proteome</keyword>
<keyword evidence="1" id="KW-1133">Transmembrane helix</keyword>
<dbReference type="RefSeq" id="WP_073389041.1">
    <property type="nucleotide sequence ID" value="NZ_FQXK01000029.1"/>
</dbReference>
<organism evidence="2 3">
    <name type="scientific">Butyrivibrio fibrisolvens DSM 3071</name>
    <dbReference type="NCBI Taxonomy" id="1121131"/>
    <lineage>
        <taxon>Bacteria</taxon>
        <taxon>Bacillati</taxon>
        <taxon>Bacillota</taxon>
        <taxon>Clostridia</taxon>
        <taxon>Lachnospirales</taxon>
        <taxon>Lachnospiraceae</taxon>
        <taxon>Butyrivibrio</taxon>
    </lineage>
</organism>
<keyword evidence="1" id="KW-0812">Transmembrane</keyword>
<dbReference type="Proteomes" id="UP000184278">
    <property type="component" value="Unassembled WGS sequence"/>
</dbReference>
<name>A0A1M6B1A4_BUTFI</name>
<protein>
    <submittedName>
        <fullName evidence="2">Uncharacterized protein</fullName>
    </submittedName>
</protein>
<evidence type="ECO:0000313" key="2">
    <source>
        <dbReference type="EMBL" id="SHI42509.1"/>
    </source>
</evidence>
<evidence type="ECO:0000256" key="1">
    <source>
        <dbReference type="SAM" id="Phobius"/>
    </source>
</evidence>
<dbReference type="AlphaFoldDB" id="A0A1M6B1A4"/>
<keyword evidence="1" id="KW-0472">Membrane</keyword>
<proteinExistence type="predicted"/>
<accession>A0A1M6B1A4</accession>
<dbReference type="OrthoDB" id="9945102at2"/>